<reference evidence="2 3" key="1">
    <citation type="submission" date="2013-02" db="EMBL/GenBank/DDBJ databases">
        <title>The Genome Sequence of Helicobacter bilis WiWa.</title>
        <authorList>
            <consortium name="The Broad Institute Genome Sequencing Platform"/>
            <person name="Ward D."/>
            <person name="Overstreet A.-M.C."/>
            <person name="Ramer-Tait A.E."/>
            <person name="Phillips G.J."/>
            <person name="Wannemuehler M.J."/>
            <person name="Walker B."/>
            <person name="Young S.K."/>
            <person name="Zeng Q."/>
            <person name="Gargeya S."/>
            <person name="Fitzgerald M."/>
            <person name="Haas B."/>
            <person name="Abouelleil A."/>
            <person name="Alvarado L."/>
            <person name="Arachchi H.M."/>
            <person name="Berlin A.M."/>
            <person name="Chapman S.B."/>
            <person name="Dewar J."/>
            <person name="Goldberg J."/>
            <person name="Griggs A."/>
            <person name="Gujja S."/>
            <person name="Hansen M."/>
            <person name="Howarth C."/>
            <person name="Imamovic A."/>
            <person name="Larimer J."/>
            <person name="McCowan C."/>
            <person name="Murphy C."/>
            <person name="Neiman D."/>
            <person name="Pearson M."/>
            <person name="Priest M."/>
            <person name="Roberts A."/>
            <person name="Saif S."/>
            <person name="Shea T."/>
            <person name="Sisk P."/>
            <person name="Sykes S."/>
            <person name="Wortman J."/>
            <person name="Nusbaum C."/>
            <person name="Birren B."/>
        </authorList>
    </citation>
    <scope>NUCLEOTIDE SEQUENCE [LARGE SCALE GENOMIC DNA]</scope>
    <source>
        <strain evidence="2 3">WiWa</strain>
    </source>
</reference>
<dbReference type="AlphaFoldDB" id="N2BWF6"/>
<evidence type="ECO:0000313" key="2">
    <source>
        <dbReference type="EMBL" id="EMZ41264.1"/>
    </source>
</evidence>
<evidence type="ECO:0000256" key="1">
    <source>
        <dbReference type="SAM" id="Phobius"/>
    </source>
</evidence>
<dbReference type="EMBL" id="AQFW01000004">
    <property type="protein sequence ID" value="EMZ41264.1"/>
    <property type="molecule type" value="Genomic_DNA"/>
</dbReference>
<organism evidence="2 3">
    <name type="scientific">Helicobacter bilis WiWa</name>
    <dbReference type="NCBI Taxonomy" id="1235804"/>
    <lineage>
        <taxon>Bacteria</taxon>
        <taxon>Pseudomonadati</taxon>
        <taxon>Campylobacterota</taxon>
        <taxon>Epsilonproteobacteria</taxon>
        <taxon>Campylobacterales</taxon>
        <taxon>Helicobacteraceae</taxon>
        <taxon>Helicobacter</taxon>
    </lineage>
</organism>
<comment type="caution">
    <text evidence="2">The sequence shown here is derived from an EMBL/GenBank/DDBJ whole genome shotgun (WGS) entry which is preliminary data.</text>
</comment>
<dbReference type="PATRIC" id="fig|1235804.3.peg.297"/>
<dbReference type="HOGENOM" id="CLU_3136370_0_0_7"/>
<keyword evidence="1" id="KW-0812">Transmembrane</keyword>
<protein>
    <submittedName>
        <fullName evidence="2">Uncharacterized protein</fullName>
    </submittedName>
</protein>
<keyword evidence="1" id="KW-0472">Membrane</keyword>
<sequence length="54" mass="6236">MGFEIFGKRVFDFSMPFSHFEAWSTILIVTGSAFIIFLVLSKKAKQYRDSKKGK</sequence>
<gene>
    <name evidence="2" type="ORF">C826_00280</name>
</gene>
<proteinExistence type="predicted"/>
<keyword evidence="1" id="KW-1133">Transmembrane helix</keyword>
<dbReference type="GeneID" id="60657904"/>
<dbReference type="RefSeq" id="WP_004084278.1">
    <property type="nucleotide sequence ID" value="NZ_KB822505.1"/>
</dbReference>
<name>N2BWF6_9HELI</name>
<accession>N2BWF6</accession>
<evidence type="ECO:0000313" key="3">
    <source>
        <dbReference type="Proteomes" id="UP000012527"/>
    </source>
</evidence>
<dbReference type="Proteomes" id="UP000012527">
    <property type="component" value="Unassembled WGS sequence"/>
</dbReference>
<feature type="transmembrane region" description="Helical" evidence="1">
    <location>
        <begin position="20"/>
        <end position="40"/>
    </location>
</feature>